<reference evidence="1 2" key="1">
    <citation type="submission" date="2022-08" db="EMBL/GenBank/DDBJ databases">
        <title>Paenibacillus endoradicis sp. nov., Paenibacillus radicibacter sp. nov and Paenibacillus pararadicis sp. nov., three cold-adapted plant growth-promoting bacteria isolated from root of Larix gmelinii in Great Khingan.</title>
        <authorList>
            <person name="Xue H."/>
        </authorList>
    </citation>
    <scope>NUCLEOTIDE SEQUENCE [LARGE SCALE GENOMIC DNA]</scope>
    <source>
        <strain evidence="1 2">N5-1-1-5</strain>
    </source>
</reference>
<dbReference type="EMBL" id="JANQBD010000008">
    <property type="protein sequence ID" value="MCR8632104.1"/>
    <property type="molecule type" value="Genomic_DNA"/>
</dbReference>
<accession>A0ABT1YFY3</accession>
<proteinExistence type="predicted"/>
<protein>
    <submittedName>
        <fullName evidence="1">Uncharacterized protein</fullName>
    </submittedName>
</protein>
<comment type="caution">
    <text evidence="1">The sequence shown here is derived from an EMBL/GenBank/DDBJ whole genome shotgun (WGS) entry which is preliminary data.</text>
</comment>
<dbReference type="RefSeq" id="WP_258213696.1">
    <property type="nucleotide sequence ID" value="NZ_JANQBD010000008.1"/>
</dbReference>
<organism evidence="1 2">
    <name type="scientific">Paenibacillus radicis</name>
    <name type="common">ex Xue et al. 2023</name>
    <dbReference type="NCBI Taxonomy" id="2972489"/>
    <lineage>
        <taxon>Bacteria</taxon>
        <taxon>Bacillati</taxon>
        <taxon>Bacillota</taxon>
        <taxon>Bacilli</taxon>
        <taxon>Bacillales</taxon>
        <taxon>Paenibacillaceae</taxon>
        <taxon>Paenibacillus</taxon>
    </lineage>
</organism>
<dbReference type="Proteomes" id="UP001300012">
    <property type="component" value="Unassembled WGS sequence"/>
</dbReference>
<evidence type="ECO:0000313" key="1">
    <source>
        <dbReference type="EMBL" id="MCR8632104.1"/>
    </source>
</evidence>
<sequence length="49" mass="5916">MAHFTDRQWVEAPDMEEVNCYRFFIDRPFAFKNCKVNDGLLNVLKKYTN</sequence>
<evidence type="ECO:0000313" key="2">
    <source>
        <dbReference type="Proteomes" id="UP001300012"/>
    </source>
</evidence>
<keyword evidence="2" id="KW-1185">Reference proteome</keyword>
<gene>
    <name evidence="1" type="ORF">NV381_12900</name>
</gene>
<name>A0ABT1YFY3_9BACL</name>